<keyword evidence="1" id="KW-0732">Signal</keyword>
<comment type="caution">
    <text evidence="3">The sequence shown here is derived from an EMBL/GenBank/DDBJ whole genome shotgun (WGS) entry which is preliminary data.</text>
</comment>
<feature type="domain" description="DUF2059" evidence="2">
    <location>
        <begin position="71"/>
        <end position="128"/>
    </location>
</feature>
<evidence type="ECO:0000313" key="3">
    <source>
        <dbReference type="EMBL" id="PJR04258.1"/>
    </source>
</evidence>
<protein>
    <recommendedName>
        <fullName evidence="2">DUF2059 domain-containing protein</fullName>
    </recommendedName>
</protein>
<keyword evidence="4" id="KW-1185">Reference proteome</keyword>
<accession>A0A2M9R5W5</accession>
<dbReference type="Proteomes" id="UP000231960">
    <property type="component" value="Unassembled WGS sequence"/>
</dbReference>
<sequence>MKKLVFTVAFLSVTAFGFAQTNDFKQDVLKMMEVSGANASQEELIKNQILPMVAEEKRDDLKKEVQTVFGEINSDVADLYMKKFTHDEVKEILKFYESPVGKKMSEVTPEITSESMKAGEKYNMKFQQIIMKYMN</sequence>
<evidence type="ECO:0000313" key="4">
    <source>
        <dbReference type="Proteomes" id="UP000231960"/>
    </source>
</evidence>
<feature type="chain" id="PRO_5014657414" description="DUF2059 domain-containing protein" evidence="1">
    <location>
        <begin position="20"/>
        <end position="135"/>
    </location>
</feature>
<reference evidence="3 4" key="1">
    <citation type="submission" date="2017-06" db="EMBL/GenBank/DDBJ databases">
        <title>Description of Avrilella dinanensis gen. nov. sp. nov.</title>
        <authorList>
            <person name="Leyer C."/>
            <person name="Sassi M."/>
            <person name="Minet J."/>
            <person name="Kayal S."/>
            <person name="Cattoir V."/>
        </authorList>
    </citation>
    <scope>NUCLEOTIDE SEQUENCE [LARGE SCALE GENOMIC DNA]</scope>
    <source>
        <strain evidence="3 4">UR159</strain>
    </source>
</reference>
<gene>
    <name evidence="3" type="ORF">CDL10_06735</name>
</gene>
<evidence type="ECO:0000256" key="1">
    <source>
        <dbReference type="SAM" id="SignalP"/>
    </source>
</evidence>
<evidence type="ECO:0000259" key="2">
    <source>
        <dbReference type="Pfam" id="PF09832"/>
    </source>
</evidence>
<feature type="signal peptide" evidence="1">
    <location>
        <begin position="1"/>
        <end position="19"/>
    </location>
</feature>
<dbReference type="OrthoDB" id="1143459at2"/>
<dbReference type="EMBL" id="NIPO01000001">
    <property type="protein sequence ID" value="PJR04258.1"/>
    <property type="molecule type" value="Genomic_DNA"/>
</dbReference>
<organism evidence="3 4">
    <name type="scientific">Avrilella dinanensis</name>
    <dbReference type="NCBI Taxonomy" id="2008672"/>
    <lineage>
        <taxon>Bacteria</taxon>
        <taxon>Pseudomonadati</taxon>
        <taxon>Bacteroidota</taxon>
        <taxon>Flavobacteriia</taxon>
        <taxon>Flavobacteriales</taxon>
        <taxon>Flavobacteriaceae</taxon>
        <taxon>Avrilella</taxon>
    </lineage>
</organism>
<dbReference type="InterPro" id="IPR018637">
    <property type="entry name" value="DUF2059"/>
</dbReference>
<dbReference type="RefSeq" id="WP_100677819.1">
    <property type="nucleotide sequence ID" value="NZ_NIPO01000001.1"/>
</dbReference>
<proteinExistence type="predicted"/>
<dbReference type="Pfam" id="PF09832">
    <property type="entry name" value="DUF2059"/>
    <property type="match status" value="1"/>
</dbReference>
<name>A0A2M9R5W5_9FLAO</name>
<dbReference type="AlphaFoldDB" id="A0A2M9R5W5"/>